<dbReference type="EMBL" id="JAMKFB020000021">
    <property type="protein sequence ID" value="KAL0162527.1"/>
    <property type="molecule type" value="Genomic_DNA"/>
</dbReference>
<name>A0ABD0NKR3_CIRMR</name>
<comment type="caution">
    <text evidence="1">The sequence shown here is derived from an EMBL/GenBank/DDBJ whole genome shotgun (WGS) entry which is preliminary data.</text>
</comment>
<evidence type="ECO:0000313" key="2">
    <source>
        <dbReference type="Proteomes" id="UP001529510"/>
    </source>
</evidence>
<evidence type="ECO:0000313" key="1">
    <source>
        <dbReference type="EMBL" id="KAL0162527.1"/>
    </source>
</evidence>
<keyword evidence="2" id="KW-1185">Reference proteome</keyword>
<feature type="non-terminal residue" evidence="1">
    <location>
        <position position="1"/>
    </location>
</feature>
<protein>
    <submittedName>
        <fullName evidence="1">Uncharacterized protein</fullName>
    </submittedName>
</protein>
<feature type="non-terminal residue" evidence="1">
    <location>
        <position position="116"/>
    </location>
</feature>
<proteinExistence type="predicted"/>
<organism evidence="1 2">
    <name type="scientific">Cirrhinus mrigala</name>
    <name type="common">Mrigala</name>
    <dbReference type="NCBI Taxonomy" id="683832"/>
    <lineage>
        <taxon>Eukaryota</taxon>
        <taxon>Metazoa</taxon>
        <taxon>Chordata</taxon>
        <taxon>Craniata</taxon>
        <taxon>Vertebrata</taxon>
        <taxon>Euteleostomi</taxon>
        <taxon>Actinopterygii</taxon>
        <taxon>Neopterygii</taxon>
        <taxon>Teleostei</taxon>
        <taxon>Ostariophysi</taxon>
        <taxon>Cypriniformes</taxon>
        <taxon>Cyprinidae</taxon>
        <taxon>Labeoninae</taxon>
        <taxon>Labeonini</taxon>
        <taxon>Cirrhinus</taxon>
    </lineage>
</organism>
<dbReference type="Proteomes" id="UP001529510">
    <property type="component" value="Unassembled WGS sequence"/>
</dbReference>
<accession>A0ABD0NKR3</accession>
<gene>
    <name evidence="1" type="ORF">M9458_041923</name>
</gene>
<dbReference type="Gene3D" id="2.60.120.200">
    <property type="match status" value="1"/>
</dbReference>
<dbReference type="AlphaFoldDB" id="A0ABD0NKR3"/>
<reference evidence="1 2" key="1">
    <citation type="submission" date="2024-05" db="EMBL/GenBank/DDBJ databases">
        <title>Genome sequencing and assembly of Indian major carp, Cirrhinus mrigala (Hamilton, 1822).</title>
        <authorList>
            <person name="Mohindra V."/>
            <person name="Chowdhury L.M."/>
            <person name="Lal K."/>
            <person name="Jena J.K."/>
        </authorList>
    </citation>
    <scope>NUCLEOTIDE SEQUENCE [LARGE SCALE GENOMIC DNA]</scope>
    <source>
        <strain evidence="1">CM1030</strain>
        <tissue evidence="1">Blood</tissue>
    </source>
</reference>
<sequence>QAAIKVGGQDKGRPFQGQISGLYYNGLQVLKLAAEGDPNVQVTGNLRLVGDAPSVLSTETTSATPPAAADMSTTIMETTTTMATTTTRRQRSPSLKDSITQVGTVDGEFVRGDGAI</sequence>